<dbReference type="CDD" id="cd03445">
    <property type="entry name" value="Thioesterase_II_repeat2"/>
    <property type="match status" value="1"/>
</dbReference>
<dbReference type="PANTHER" id="PTHR11066:SF34">
    <property type="entry name" value="ACYL-COENZYME A THIOESTERASE 8"/>
    <property type="match status" value="1"/>
</dbReference>
<evidence type="ECO:0000256" key="7">
    <source>
        <dbReference type="ARBA" id="ARBA00071120"/>
    </source>
</evidence>
<dbReference type="RefSeq" id="WP_184019148.1">
    <property type="nucleotide sequence ID" value="NZ_JACIJC010000004.1"/>
</dbReference>
<dbReference type="EMBL" id="JACIJC010000004">
    <property type="protein sequence ID" value="MBB5686586.1"/>
    <property type="molecule type" value="Genomic_DNA"/>
</dbReference>
<evidence type="ECO:0000256" key="3">
    <source>
        <dbReference type="ARBA" id="ARBA00022801"/>
    </source>
</evidence>
<name>A0A7W9EGC8_9SPHN</name>
<dbReference type="Pfam" id="PF13622">
    <property type="entry name" value="4HBT_3"/>
    <property type="match status" value="1"/>
</dbReference>
<dbReference type="InterPro" id="IPR025652">
    <property type="entry name" value="TesB_C"/>
</dbReference>
<dbReference type="GO" id="GO:0009062">
    <property type="term" value="P:fatty acid catabolic process"/>
    <property type="evidence" value="ECO:0007669"/>
    <property type="project" value="TreeGrafter"/>
</dbReference>
<dbReference type="SUPFAM" id="SSF54637">
    <property type="entry name" value="Thioesterase/thiol ester dehydrase-isomerase"/>
    <property type="match status" value="2"/>
</dbReference>
<dbReference type="GO" id="GO:0006637">
    <property type="term" value="P:acyl-CoA metabolic process"/>
    <property type="evidence" value="ECO:0007669"/>
    <property type="project" value="InterPro"/>
</dbReference>
<dbReference type="Gene3D" id="2.40.160.210">
    <property type="entry name" value="Acyl-CoA thioesterase, double hotdog domain"/>
    <property type="match status" value="1"/>
</dbReference>
<dbReference type="InterPro" id="IPR029069">
    <property type="entry name" value="HotDog_dom_sf"/>
</dbReference>
<dbReference type="Pfam" id="PF02551">
    <property type="entry name" value="Acyl_CoA_thio"/>
    <property type="match status" value="1"/>
</dbReference>
<dbReference type="InterPro" id="IPR042171">
    <property type="entry name" value="Acyl-CoA_hotdog"/>
</dbReference>
<evidence type="ECO:0000313" key="11">
    <source>
        <dbReference type="EMBL" id="MBB5686586.1"/>
    </source>
</evidence>
<feature type="domain" description="Acyl-CoA thioesterase-like N-terminal HotDog" evidence="10">
    <location>
        <begin position="42"/>
        <end position="119"/>
    </location>
</feature>
<evidence type="ECO:0000256" key="6">
    <source>
        <dbReference type="ARBA" id="ARBA00050943"/>
    </source>
</evidence>
<reference evidence="11 12" key="1">
    <citation type="submission" date="2020-08" db="EMBL/GenBank/DDBJ databases">
        <title>Genomic Encyclopedia of Type Strains, Phase IV (KMG-IV): sequencing the most valuable type-strain genomes for metagenomic binning, comparative biology and taxonomic classification.</title>
        <authorList>
            <person name="Goeker M."/>
        </authorList>
    </citation>
    <scope>NUCLEOTIDE SEQUENCE [LARGE SCALE GENOMIC DNA]</scope>
    <source>
        <strain evidence="11 12">DSM 25079</strain>
    </source>
</reference>
<proteinExistence type="inferred from homology"/>
<accession>A0A7W9EGC8</accession>
<dbReference type="Proteomes" id="UP000549617">
    <property type="component" value="Unassembled WGS sequence"/>
</dbReference>
<protein>
    <recommendedName>
        <fullName evidence="7">Acyl-CoA thioesterase 2</fullName>
        <ecNumber evidence="5">3.1.2.20</ecNumber>
    </recommendedName>
    <alternativeName>
        <fullName evidence="8">Thioesterase II</fullName>
    </alternativeName>
</protein>
<comment type="catalytic activity">
    <reaction evidence="6">
        <text>a fatty acyl-CoA + H2O = a fatty acid + CoA + H(+)</text>
        <dbReference type="Rhea" id="RHEA:16781"/>
        <dbReference type="ChEBI" id="CHEBI:15377"/>
        <dbReference type="ChEBI" id="CHEBI:15378"/>
        <dbReference type="ChEBI" id="CHEBI:28868"/>
        <dbReference type="ChEBI" id="CHEBI:57287"/>
        <dbReference type="ChEBI" id="CHEBI:77636"/>
        <dbReference type="EC" id="3.1.2.20"/>
    </reaction>
    <physiologicalReaction direction="left-to-right" evidence="6">
        <dbReference type="Rhea" id="RHEA:16782"/>
    </physiologicalReaction>
</comment>
<dbReference type="InterPro" id="IPR003703">
    <property type="entry name" value="Acyl_CoA_thio"/>
</dbReference>
<organism evidence="11 12">
    <name type="scientific">Sphingobium boeckii</name>
    <dbReference type="NCBI Taxonomy" id="1082345"/>
    <lineage>
        <taxon>Bacteria</taxon>
        <taxon>Pseudomonadati</taxon>
        <taxon>Pseudomonadota</taxon>
        <taxon>Alphaproteobacteria</taxon>
        <taxon>Sphingomonadales</taxon>
        <taxon>Sphingomonadaceae</taxon>
        <taxon>Sphingobium</taxon>
    </lineage>
</organism>
<evidence type="ECO:0000259" key="10">
    <source>
        <dbReference type="Pfam" id="PF13622"/>
    </source>
</evidence>
<keyword evidence="12" id="KW-1185">Reference proteome</keyword>
<sequence length="297" mass="33714">MTEIAQEKRSPAIMIEQLKALLDVEEIDRDLYRGARARGSRGRVFGGQVIGQALVAASKSVDDDRPIHSLHAYFMRPGDTALPIIYRVVRDHDGGSFSTRRVIAMQRGVPILNMAASFQRPEEGLSHQFAMPVVPPPEDLISEEQHFRTHIDQVPESMRDWVLRPRHIELRPVQQRFPIEMRSHEPVQQTWFRAVAPLGDDPLVHRATLAFASDMVLLGTSMIPHDVDWMKPDLQSASLDHSLWLHDVFRADDWLLYATDSPWAGHARGFNRGSIFTREGRLVASVAQEGLVRLRKS</sequence>
<comment type="subunit">
    <text evidence="2">Homotetramer.</text>
</comment>
<dbReference type="InterPro" id="IPR049449">
    <property type="entry name" value="TesB_ACOT8-like_N"/>
</dbReference>
<keyword evidence="3 11" id="KW-0378">Hydrolase</keyword>
<evidence type="ECO:0000259" key="9">
    <source>
        <dbReference type="Pfam" id="PF02551"/>
    </source>
</evidence>
<evidence type="ECO:0000256" key="5">
    <source>
        <dbReference type="ARBA" id="ARBA00038894"/>
    </source>
</evidence>
<evidence type="ECO:0000313" key="12">
    <source>
        <dbReference type="Proteomes" id="UP000549617"/>
    </source>
</evidence>
<dbReference type="FunFam" id="2.40.160.210:FF:000001">
    <property type="entry name" value="Acyl-CoA thioesterase II"/>
    <property type="match status" value="1"/>
</dbReference>
<feature type="domain" description="Acyl-CoA thioesterase 2 C-terminal" evidence="9">
    <location>
        <begin position="187"/>
        <end position="291"/>
    </location>
</feature>
<comment type="similarity">
    <text evidence="1">Belongs to the C/M/P thioester hydrolase family.</text>
</comment>
<comment type="caution">
    <text evidence="11">The sequence shown here is derived from an EMBL/GenBank/DDBJ whole genome shotgun (WGS) entry which is preliminary data.</text>
</comment>
<keyword evidence="4" id="KW-0443">Lipid metabolism</keyword>
<dbReference type="GO" id="GO:0047617">
    <property type="term" value="F:fatty acyl-CoA hydrolase activity"/>
    <property type="evidence" value="ECO:0007669"/>
    <property type="project" value="UniProtKB-EC"/>
</dbReference>
<evidence type="ECO:0000256" key="1">
    <source>
        <dbReference type="ARBA" id="ARBA00006538"/>
    </source>
</evidence>
<evidence type="ECO:0000256" key="2">
    <source>
        <dbReference type="ARBA" id="ARBA00011881"/>
    </source>
</evidence>
<evidence type="ECO:0000256" key="8">
    <source>
        <dbReference type="ARBA" id="ARBA00079653"/>
    </source>
</evidence>
<dbReference type="CDD" id="cd03444">
    <property type="entry name" value="Thioesterase_II_repeat1"/>
    <property type="match status" value="1"/>
</dbReference>
<gene>
    <name evidence="11" type="ORF">FHS49_002610</name>
</gene>
<dbReference type="EC" id="3.1.2.20" evidence="5"/>
<dbReference type="PANTHER" id="PTHR11066">
    <property type="entry name" value="ACYL-COA THIOESTERASE"/>
    <property type="match status" value="1"/>
</dbReference>
<dbReference type="AlphaFoldDB" id="A0A7W9EGC8"/>
<evidence type="ECO:0000256" key="4">
    <source>
        <dbReference type="ARBA" id="ARBA00023098"/>
    </source>
</evidence>